<evidence type="ECO:0000256" key="2">
    <source>
        <dbReference type="PIRSR" id="PIRSR017388-3"/>
    </source>
</evidence>
<dbReference type="EMBL" id="LT985188">
    <property type="protein sequence ID" value="SPD88629.1"/>
    <property type="molecule type" value="Genomic_DNA"/>
</dbReference>
<protein>
    <submittedName>
        <fullName evidence="4">Esterase</fullName>
    </submittedName>
</protein>
<sequence length="257" mass="27887">MMGGMTIMSGAEPISIDGGDVGVVLCHGYPSTPQSMRGWAEHLGAAGYTVRVPLLPGMGTHWKDLNATTWHDWYGELERAHDELAARCSTVFAAGLSMGGLLATKLAQERPSLAGLVLVNPIFKHNSPALLVLPMLRHVVPSLGGIAGDIKKSGVTELAYDRNPLQAMYSQTKLWRIVVEDLPQLRLPVLLLTSAVDHVVPALSWRTFLDRVGSAEVTHIVLQDSYHVATLDNDAELIFAESLDFFRRLTPSDGSPT</sequence>
<dbReference type="InterPro" id="IPR022742">
    <property type="entry name" value="Hydrolase_4"/>
</dbReference>
<feature type="active site" description="Charge relay system" evidence="1">
    <location>
        <position position="227"/>
    </location>
</feature>
<dbReference type="Pfam" id="PF12146">
    <property type="entry name" value="Hydrolase_4"/>
    <property type="match status" value="1"/>
</dbReference>
<feature type="active site" description="Nucleophile" evidence="1">
    <location>
        <position position="97"/>
    </location>
</feature>
<evidence type="ECO:0000256" key="1">
    <source>
        <dbReference type="PIRSR" id="PIRSR017388-1"/>
    </source>
</evidence>
<evidence type="ECO:0000313" key="5">
    <source>
        <dbReference type="Proteomes" id="UP000238164"/>
    </source>
</evidence>
<feature type="domain" description="Serine aminopeptidase S33" evidence="3">
    <location>
        <begin position="23"/>
        <end position="232"/>
    </location>
</feature>
<dbReference type="InterPro" id="IPR012354">
    <property type="entry name" value="Esterase_lipase"/>
</dbReference>
<evidence type="ECO:0000313" key="4">
    <source>
        <dbReference type="EMBL" id="SPD88629.1"/>
    </source>
</evidence>
<organism evidence="4 5">
    <name type="scientific">Micropruina glycogenica</name>
    <dbReference type="NCBI Taxonomy" id="75385"/>
    <lineage>
        <taxon>Bacteria</taxon>
        <taxon>Bacillati</taxon>
        <taxon>Actinomycetota</taxon>
        <taxon>Actinomycetes</taxon>
        <taxon>Propionibacteriales</taxon>
        <taxon>Nocardioidaceae</taxon>
        <taxon>Micropruina</taxon>
    </lineage>
</organism>
<dbReference type="KEGG" id="mgg:MPLG2_3599"/>
<feature type="active site" description="Charge relay system" evidence="1">
    <location>
        <position position="197"/>
    </location>
</feature>
<dbReference type="Gene3D" id="3.40.50.1820">
    <property type="entry name" value="alpha/beta hydrolase"/>
    <property type="match status" value="1"/>
</dbReference>
<proteinExistence type="predicted"/>
<dbReference type="PANTHER" id="PTHR11614">
    <property type="entry name" value="PHOSPHOLIPASE-RELATED"/>
    <property type="match status" value="1"/>
</dbReference>
<dbReference type="InterPro" id="IPR029058">
    <property type="entry name" value="AB_hydrolase_fold"/>
</dbReference>
<dbReference type="PIRSF" id="PIRSF017388">
    <property type="entry name" value="Esterase_lipase"/>
    <property type="match status" value="1"/>
</dbReference>
<dbReference type="Proteomes" id="UP000238164">
    <property type="component" value="Chromosome 1"/>
</dbReference>
<accession>A0A2N9JML8</accession>
<feature type="site" description="Important for substrate specificity" evidence="2">
    <location>
        <position position="146"/>
    </location>
</feature>
<dbReference type="GO" id="GO:0052689">
    <property type="term" value="F:carboxylic ester hydrolase activity"/>
    <property type="evidence" value="ECO:0007669"/>
    <property type="project" value="InterPro"/>
</dbReference>
<reference evidence="4 5" key="1">
    <citation type="submission" date="2018-02" db="EMBL/GenBank/DDBJ databases">
        <authorList>
            <person name="Cohen D.B."/>
            <person name="Kent A.D."/>
        </authorList>
    </citation>
    <scope>NUCLEOTIDE SEQUENCE [LARGE SCALE GENOMIC DNA]</scope>
    <source>
        <strain evidence="4">1</strain>
    </source>
</reference>
<dbReference type="InterPro" id="IPR051044">
    <property type="entry name" value="MAG_DAG_Lipase"/>
</dbReference>
<dbReference type="AlphaFoldDB" id="A0A2N9JML8"/>
<gene>
    <name evidence="4" type="ORF">MPLG2_3599</name>
</gene>
<keyword evidence="5" id="KW-1185">Reference proteome</keyword>
<dbReference type="SUPFAM" id="SSF53474">
    <property type="entry name" value="alpha/beta-Hydrolases"/>
    <property type="match status" value="1"/>
</dbReference>
<evidence type="ECO:0000259" key="3">
    <source>
        <dbReference type="Pfam" id="PF12146"/>
    </source>
</evidence>
<name>A0A2N9JML8_9ACTN</name>